<sequence length="72" mass="8244">MLGLLVNNHEKLFDFIHFHGKSTVDEYIGIILATFSEEEKNTNKCVTYSGDISDSDSEEEKEIYDDASHEDE</sequence>
<comment type="caution">
    <text evidence="2">The sequence shown here is derived from an EMBL/GenBank/DDBJ whole genome shotgun (WGS) entry which is preliminary data.</text>
</comment>
<reference evidence="2 3" key="1">
    <citation type="journal article" date="2018" name="Sci. Rep.">
        <title>Genomic signatures of local adaptation to the degree of environmental predictability in rotifers.</title>
        <authorList>
            <person name="Franch-Gras L."/>
            <person name="Hahn C."/>
            <person name="Garcia-Roger E.M."/>
            <person name="Carmona M.J."/>
            <person name="Serra M."/>
            <person name="Gomez A."/>
        </authorList>
    </citation>
    <scope>NUCLEOTIDE SEQUENCE [LARGE SCALE GENOMIC DNA]</scope>
    <source>
        <strain evidence="2">HYR1</strain>
    </source>
</reference>
<name>A0A3M7QPD6_BRAPC</name>
<feature type="compositionally biased region" description="Acidic residues" evidence="1">
    <location>
        <begin position="53"/>
        <end position="72"/>
    </location>
</feature>
<dbReference type="AlphaFoldDB" id="A0A3M7QPD6"/>
<evidence type="ECO:0000313" key="3">
    <source>
        <dbReference type="Proteomes" id="UP000276133"/>
    </source>
</evidence>
<dbReference type="EMBL" id="REGN01005497">
    <property type="protein sequence ID" value="RNA13143.1"/>
    <property type="molecule type" value="Genomic_DNA"/>
</dbReference>
<evidence type="ECO:0000313" key="2">
    <source>
        <dbReference type="EMBL" id="RNA13143.1"/>
    </source>
</evidence>
<evidence type="ECO:0000256" key="1">
    <source>
        <dbReference type="SAM" id="MobiDB-lite"/>
    </source>
</evidence>
<gene>
    <name evidence="2" type="ORF">BpHYR1_019851</name>
</gene>
<accession>A0A3M7QPD6</accession>
<feature type="region of interest" description="Disordered" evidence="1">
    <location>
        <begin position="47"/>
        <end position="72"/>
    </location>
</feature>
<protein>
    <submittedName>
        <fullName evidence="2">Uncharacterized protein</fullName>
    </submittedName>
</protein>
<dbReference type="Proteomes" id="UP000276133">
    <property type="component" value="Unassembled WGS sequence"/>
</dbReference>
<proteinExistence type="predicted"/>
<keyword evidence="3" id="KW-1185">Reference proteome</keyword>
<organism evidence="2 3">
    <name type="scientific">Brachionus plicatilis</name>
    <name type="common">Marine rotifer</name>
    <name type="synonym">Brachionus muelleri</name>
    <dbReference type="NCBI Taxonomy" id="10195"/>
    <lineage>
        <taxon>Eukaryota</taxon>
        <taxon>Metazoa</taxon>
        <taxon>Spiralia</taxon>
        <taxon>Gnathifera</taxon>
        <taxon>Rotifera</taxon>
        <taxon>Eurotatoria</taxon>
        <taxon>Monogononta</taxon>
        <taxon>Pseudotrocha</taxon>
        <taxon>Ploima</taxon>
        <taxon>Brachionidae</taxon>
        <taxon>Brachionus</taxon>
    </lineage>
</organism>